<comment type="subcellular location">
    <subcellularLocation>
        <location evidence="2">Cell membrane</location>
        <topology evidence="2">Multi-pass membrane protein</topology>
    </subcellularLocation>
    <subcellularLocation>
        <location evidence="1">Cell projection</location>
        <location evidence="1">Cilium</location>
    </subcellularLocation>
</comment>
<evidence type="ECO:0000256" key="10">
    <source>
        <dbReference type="ARBA" id="ARBA00023157"/>
    </source>
</evidence>
<evidence type="ECO:0000256" key="14">
    <source>
        <dbReference type="SAM" id="MobiDB-lite"/>
    </source>
</evidence>
<evidence type="ECO:0000256" key="2">
    <source>
        <dbReference type="ARBA" id="ARBA00004651"/>
    </source>
</evidence>
<feature type="transmembrane region" description="Helical" evidence="15">
    <location>
        <begin position="3609"/>
        <end position="3633"/>
    </location>
</feature>
<feature type="domain" description="PKD" evidence="18">
    <location>
        <begin position="966"/>
        <end position="1023"/>
    </location>
</feature>
<dbReference type="InterPro" id="IPR042060">
    <property type="entry name" value="PLAT_polycystin1"/>
</dbReference>
<dbReference type="SUPFAM" id="SSF49299">
    <property type="entry name" value="PKD domain"/>
    <property type="match status" value="11"/>
</dbReference>
<dbReference type="SMART" id="SM00089">
    <property type="entry name" value="PKD"/>
    <property type="match status" value="13"/>
</dbReference>
<gene>
    <name evidence="22" type="primary">Pkd1_1</name>
    <name evidence="22" type="ORF">GTO96_0011552</name>
</gene>
<feature type="compositionally biased region" description="Basic and acidic residues" evidence="14">
    <location>
        <begin position="4047"/>
        <end position="4063"/>
    </location>
</feature>
<dbReference type="Pfam" id="PF00801">
    <property type="entry name" value="PKD"/>
    <property type="match status" value="13"/>
</dbReference>
<keyword evidence="23" id="KW-1185">Reference proteome</keyword>
<feature type="compositionally biased region" description="Polar residues" evidence="14">
    <location>
        <begin position="3102"/>
        <end position="3113"/>
    </location>
</feature>
<feature type="compositionally biased region" description="Low complexity" evidence="14">
    <location>
        <begin position="3946"/>
        <end position="3965"/>
    </location>
</feature>
<feature type="transmembrane region" description="Helical" evidence="15">
    <location>
        <begin position="2908"/>
        <end position="2928"/>
    </location>
</feature>
<evidence type="ECO:0000313" key="23">
    <source>
        <dbReference type="Proteomes" id="UP000886611"/>
    </source>
</evidence>
<dbReference type="GO" id="GO:0005261">
    <property type="term" value="F:monoatomic cation channel activity"/>
    <property type="evidence" value="ECO:0007669"/>
    <property type="project" value="TreeGrafter"/>
</dbReference>
<dbReference type="PROSITE" id="PS51111">
    <property type="entry name" value="REJ"/>
    <property type="match status" value="1"/>
</dbReference>
<feature type="transmembrane region" description="Helical" evidence="15">
    <location>
        <begin position="3348"/>
        <end position="3367"/>
    </location>
</feature>
<protein>
    <submittedName>
        <fullName evidence="22">PKD1 protein</fullName>
    </submittedName>
</protein>
<dbReference type="PROSITE" id="PS50093">
    <property type="entry name" value="PKD"/>
    <property type="match status" value="8"/>
</dbReference>
<dbReference type="Pfam" id="PF01477">
    <property type="entry name" value="PLAT"/>
    <property type="match status" value="1"/>
</dbReference>
<organism evidence="22 23">
    <name type="scientific">Polypterus senegalus</name>
    <name type="common">Senegal bichir</name>
    <dbReference type="NCBI Taxonomy" id="55291"/>
    <lineage>
        <taxon>Eukaryota</taxon>
        <taxon>Metazoa</taxon>
        <taxon>Chordata</taxon>
        <taxon>Craniata</taxon>
        <taxon>Vertebrata</taxon>
        <taxon>Euteleostomi</taxon>
        <taxon>Actinopterygii</taxon>
        <taxon>Polypteriformes</taxon>
        <taxon>Polypteridae</taxon>
        <taxon>Polypterus</taxon>
    </lineage>
</organism>
<feature type="transmembrane region" description="Helical" evidence="15">
    <location>
        <begin position="2948"/>
        <end position="2970"/>
    </location>
</feature>
<dbReference type="PROSITE" id="PS50041">
    <property type="entry name" value="C_TYPE_LECTIN_2"/>
    <property type="match status" value="1"/>
</dbReference>
<feature type="domain" description="PKD" evidence="18">
    <location>
        <begin position="1395"/>
        <end position="1457"/>
    </location>
</feature>
<dbReference type="SMART" id="SM00308">
    <property type="entry name" value="LH2"/>
    <property type="match status" value="1"/>
</dbReference>
<evidence type="ECO:0000259" key="21">
    <source>
        <dbReference type="PROSITE" id="PS51111"/>
    </source>
</evidence>
<feature type="transmembrane region" description="Helical" evidence="15">
    <location>
        <begin position="3763"/>
        <end position="3786"/>
    </location>
</feature>
<dbReference type="PANTHER" id="PTHR46730">
    <property type="entry name" value="POLYCYSTIN-1"/>
    <property type="match status" value="1"/>
</dbReference>
<evidence type="ECO:0000259" key="20">
    <source>
        <dbReference type="PROSITE" id="PS50221"/>
    </source>
</evidence>
<feature type="chain" id="PRO_5036465174" evidence="16">
    <location>
        <begin position="19"/>
        <end position="4078"/>
    </location>
</feature>
<dbReference type="Gene3D" id="2.60.40.10">
    <property type="entry name" value="Immunoglobulins"/>
    <property type="match status" value="6"/>
</dbReference>
<feature type="domain" description="PKD" evidence="18">
    <location>
        <begin position="1138"/>
        <end position="1198"/>
    </location>
</feature>
<feature type="region of interest" description="Disordered" evidence="14">
    <location>
        <begin position="3924"/>
        <end position="4078"/>
    </location>
</feature>
<feature type="compositionally biased region" description="Basic residues" evidence="14">
    <location>
        <begin position="3929"/>
        <end position="3938"/>
    </location>
</feature>
<evidence type="ECO:0000256" key="15">
    <source>
        <dbReference type="SAM" id="Phobius"/>
    </source>
</evidence>
<feature type="domain" description="PKD" evidence="18">
    <location>
        <begin position="1226"/>
        <end position="1282"/>
    </location>
</feature>
<feature type="signal peptide" evidence="16">
    <location>
        <begin position="1"/>
        <end position="18"/>
    </location>
</feature>
<keyword evidence="4" id="KW-1003">Cell membrane</keyword>
<dbReference type="SMART" id="SM00303">
    <property type="entry name" value="GPS"/>
    <property type="match status" value="1"/>
</dbReference>
<dbReference type="GO" id="GO:0006816">
    <property type="term" value="P:calcium ion transport"/>
    <property type="evidence" value="ECO:0007669"/>
    <property type="project" value="TreeGrafter"/>
</dbReference>
<keyword evidence="7 15" id="KW-1133">Transmembrane helix</keyword>
<dbReference type="PROSITE" id="PS50221">
    <property type="entry name" value="GAIN_B"/>
    <property type="match status" value="1"/>
</dbReference>
<evidence type="ECO:0000259" key="19">
    <source>
        <dbReference type="PROSITE" id="PS50095"/>
    </source>
</evidence>
<feature type="compositionally biased region" description="Polar residues" evidence="14">
    <location>
        <begin position="3839"/>
        <end position="3853"/>
    </location>
</feature>
<dbReference type="EMBL" id="JAATIS010004753">
    <property type="protein sequence ID" value="KAG2461185.1"/>
    <property type="molecule type" value="Genomic_DNA"/>
</dbReference>
<keyword evidence="9 15" id="KW-0472">Membrane</keyword>
<feature type="domain" description="REJ" evidence="21">
    <location>
        <begin position="1801"/>
        <end position="2488"/>
    </location>
</feature>
<dbReference type="InterPro" id="IPR000601">
    <property type="entry name" value="PKD_dom"/>
</dbReference>
<dbReference type="InterPro" id="IPR001304">
    <property type="entry name" value="C-type_lectin-like"/>
</dbReference>
<evidence type="ECO:0000256" key="6">
    <source>
        <dbReference type="ARBA" id="ARBA00022737"/>
    </source>
</evidence>
<evidence type="ECO:0000256" key="8">
    <source>
        <dbReference type="ARBA" id="ARBA00023069"/>
    </source>
</evidence>
<dbReference type="Proteomes" id="UP000886611">
    <property type="component" value="Unassembled WGS sequence"/>
</dbReference>
<dbReference type="InterPro" id="IPR016187">
    <property type="entry name" value="CTDL_fold"/>
</dbReference>
<feature type="domain" description="PLAT" evidence="19">
    <location>
        <begin position="2746"/>
        <end position="2860"/>
    </location>
</feature>
<dbReference type="InterPro" id="IPR000434">
    <property type="entry name" value="PC1"/>
</dbReference>
<dbReference type="Pfam" id="PF20519">
    <property type="entry name" value="Polycystin_dom"/>
    <property type="match status" value="1"/>
</dbReference>
<evidence type="ECO:0000256" key="11">
    <source>
        <dbReference type="ARBA" id="ARBA00023180"/>
    </source>
</evidence>
<accession>A0A8X7X4W3</accession>
<dbReference type="InterPro" id="IPR035986">
    <property type="entry name" value="PKD_dom_sf"/>
</dbReference>
<comment type="similarity">
    <text evidence="3">Belongs to the polycystin family.</text>
</comment>
<evidence type="ECO:0000256" key="13">
    <source>
        <dbReference type="PROSITE-ProRule" id="PRU00152"/>
    </source>
</evidence>
<feature type="non-terminal residue" evidence="22">
    <location>
        <position position="4078"/>
    </location>
</feature>
<feature type="transmembrane region" description="Helical" evidence="15">
    <location>
        <begin position="2705"/>
        <end position="2723"/>
    </location>
</feature>
<evidence type="ECO:0000256" key="5">
    <source>
        <dbReference type="ARBA" id="ARBA00022692"/>
    </source>
</evidence>
<keyword evidence="5 15" id="KW-0812">Transmembrane</keyword>
<feature type="transmembrane region" description="Helical" evidence="15">
    <location>
        <begin position="3573"/>
        <end position="3597"/>
    </location>
</feature>
<dbReference type="GO" id="GO:0005886">
    <property type="term" value="C:plasma membrane"/>
    <property type="evidence" value="ECO:0007669"/>
    <property type="project" value="UniProtKB-SubCell"/>
</dbReference>
<evidence type="ECO:0000313" key="22">
    <source>
        <dbReference type="EMBL" id="KAG2461185.1"/>
    </source>
</evidence>
<dbReference type="InterPro" id="IPR036392">
    <property type="entry name" value="PLAT/LH2_dom_sf"/>
</dbReference>
<evidence type="ECO:0000256" key="9">
    <source>
        <dbReference type="ARBA" id="ARBA00023136"/>
    </source>
</evidence>
<dbReference type="InterPro" id="IPR016186">
    <property type="entry name" value="C-type_lectin-like/link_sf"/>
</dbReference>
<keyword evidence="11" id="KW-0325">Glycoprotein</keyword>
<reference evidence="22 23" key="1">
    <citation type="journal article" date="2021" name="Cell">
        <title>Tracing the genetic footprints of vertebrate landing in non-teleost ray-finned fishes.</title>
        <authorList>
            <person name="Bi X."/>
            <person name="Wang K."/>
            <person name="Yang L."/>
            <person name="Pan H."/>
            <person name="Jiang H."/>
            <person name="Wei Q."/>
            <person name="Fang M."/>
            <person name="Yu H."/>
            <person name="Zhu C."/>
            <person name="Cai Y."/>
            <person name="He Y."/>
            <person name="Gan X."/>
            <person name="Zeng H."/>
            <person name="Yu D."/>
            <person name="Zhu Y."/>
            <person name="Jiang H."/>
            <person name="Qiu Q."/>
            <person name="Yang H."/>
            <person name="Zhang Y.E."/>
            <person name="Wang W."/>
            <person name="Zhu M."/>
            <person name="He S."/>
            <person name="Zhang G."/>
        </authorList>
    </citation>
    <scope>NUCLEOTIDE SEQUENCE [LARGE SCALE GENOMIC DNA]</scope>
    <source>
        <strain evidence="22">Bchr_013</strain>
    </source>
</reference>
<dbReference type="Gene3D" id="2.60.60.20">
    <property type="entry name" value="PLAT/LH2 domain"/>
    <property type="match status" value="1"/>
</dbReference>
<evidence type="ECO:0000256" key="7">
    <source>
        <dbReference type="ARBA" id="ARBA00022989"/>
    </source>
</evidence>
<dbReference type="InterPro" id="IPR014010">
    <property type="entry name" value="REJ_dom"/>
</dbReference>
<feature type="compositionally biased region" description="Basic and acidic residues" evidence="14">
    <location>
        <begin position="3457"/>
        <end position="3466"/>
    </location>
</feature>
<dbReference type="InterPro" id="IPR002859">
    <property type="entry name" value="PKD/REJ-like"/>
</dbReference>
<dbReference type="Gene3D" id="3.10.100.10">
    <property type="entry name" value="Mannose-Binding Protein A, subunit A"/>
    <property type="match status" value="1"/>
</dbReference>
<feature type="transmembrane region" description="Helical" evidence="15">
    <location>
        <begin position="3231"/>
        <end position="3256"/>
    </location>
</feature>
<feature type="domain" description="C-type lectin" evidence="17">
    <location>
        <begin position="36"/>
        <end position="148"/>
    </location>
</feature>
<feature type="domain" description="PKD" evidence="18">
    <location>
        <begin position="875"/>
        <end position="931"/>
    </location>
</feature>
<dbReference type="SUPFAM" id="SSF56436">
    <property type="entry name" value="C-type lectin-like"/>
    <property type="match status" value="1"/>
</dbReference>
<dbReference type="CDD" id="cd01752">
    <property type="entry name" value="PLAT_polycystin"/>
    <property type="match status" value="1"/>
</dbReference>
<dbReference type="Pfam" id="PF02010">
    <property type="entry name" value="REJ"/>
    <property type="match status" value="1"/>
</dbReference>
<evidence type="ECO:0000256" key="16">
    <source>
        <dbReference type="SAM" id="SignalP"/>
    </source>
</evidence>
<keyword evidence="8" id="KW-0969">Cilium</keyword>
<comment type="caution">
    <text evidence="13">Lacks conserved residue(s) required for the propagation of feature annotation.</text>
</comment>
<dbReference type="CDD" id="cd00146">
    <property type="entry name" value="PKD"/>
    <property type="match status" value="9"/>
</dbReference>
<evidence type="ECO:0000256" key="1">
    <source>
        <dbReference type="ARBA" id="ARBA00004138"/>
    </source>
</evidence>
<evidence type="ECO:0000259" key="18">
    <source>
        <dbReference type="PROSITE" id="PS50093"/>
    </source>
</evidence>
<keyword evidence="12" id="KW-0966">Cell projection</keyword>
<dbReference type="InterPro" id="IPR022409">
    <property type="entry name" value="PKD/Chitinase_dom"/>
</dbReference>
<feature type="non-terminal residue" evidence="22">
    <location>
        <position position="1"/>
    </location>
</feature>
<evidence type="ECO:0000256" key="3">
    <source>
        <dbReference type="ARBA" id="ARBA00007200"/>
    </source>
</evidence>
<dbReference type="InterPro" id="IPR046791">
    <property type="entry name" value="Polycystin_dom"/>
</dbReference>
<dbReference type="SMART" id="SM00034">
    <property type="entry name" value="CLECT"/>
    <property type="match status" value="1"/>
</dbReference>
<feature type="region of interest" description="Disordered" evidence="14">
    <location>
        <begin position="3089"/>
        <end position="3113"/>
    </location>
</feature>
<feature type="transmembrane region" description="Helical" evidence="15">
    <location>
        <begin position="3653"/>
        <end position="3676"/>
    </location>
</feature>
<dbReference type="CDD" id="cd00037">
    <property type="entry name" value="CLECT"/>
    <property type="match status" value="1"/>
</dbReference>
<dbReference type="PROSITE" id="PS50095">
    <property type="entry name" value="PLAT"/>
    <property type="match status" value="1"/>
</dbReference>
<name>A0A8X7X4W3_POLSE</name>
<dbReference type="Pfam" id="PF00059">
    <property type="entry name" value="Lectin_C"/>
    <property type="match status" value="1"/>
</dbReference>
<dbReference type="InterPro" id="IPR057244">
    <property type="entry name" value="GAIN_B"/>
</dbReference>
<feature type="domain" description="PKD" evidence="18">
    <location>
        <begin position="1747"/>
        <end position="1797"/>
    </location>
</feature>
<feature type="domain" description="GAIN-B" evidence="20">
    <location>
        <begin position="2504"/>
        <end position="2691"/>
    </location>
</feature>
<keyword evidence="6" id="KW-0677">Repeat</keyword>
<feature type="region of interest" description="Disordered" evidence="14">
    <location>
        <begin position="3839"/>
        <end position="3869"/>
    </location>
</feature>
<dbReference type="FunFam" id="2.60.60.20:FF:000012">
    <property type="entry name" value="polycystin-1 isoform X2"/>
    <property type="match status" value="1"/>
</dbReference>
<comment type="caution">
    <text evidence="22">The sequence shown here is derived from an EMBL/GenBank/DDBJ whole genome shotgun (WGS) entry which is preliminary data.</text>
</comment>
<keyword evidence="16" id="KW-0732">Signal</keyword>
<feature type="transmembrane region" description="Helical" evidence="15">
    <location>
        <begin position="3696"/>
        <end position="3721"/>
    </location>
</feature>
<dbReference type="InterPro" id="IPR000203">
    <property type="entry name" value="GPS"/>
</dbReference>
<evidence type="ECO:0000256" key="4">
    <source>
        <dbReference type="ARBA" id="ARBA00022475"/>
    </source>
</evidence>
<dbReference type="SUPFAM" id="SSF49723">
    <property type="entry name" value="Lipase/lipooxygenase domain (PLAT/LH2 domain)"/>
    <property type="match status" value="1"/>
</dbReference>
<evidence type="ECO:0000256" key="12">
    <source>
        <dbReference type="ARBA" id="ARBA00023273"/>
    </source>
</evidence>
<dbReference type="PANTHER" id="PTHR46730:SF2">
    <property type="entry name" value="POLYCYSTIN-1 ISOFORM X1"/>
    <property type="match status" value="1"/>
</dbReference>
<proteinExistence type="inferred from homology"/>
<dbReference type="InterPro" id="IPR013122">
    <property type="entry name" value="PKD1_2_channel"/>
</dbReference>
<sequence length="4078" mass="449992">MTTWWHLWLLGLLSQVLGTTWAADLACPTGGCVHLTNLRCYWLSPTQDSWPDARHICQGTPGADLLIVGNANIQSFILQNFLEAGSVWIGLSEDSQDVLHWVDGSRPDSFTNWGPAADTRHGCILMDMSSGGLWTGDHCGQKNFFICEKSVQGLLLPNVETFLTGVPIMTGSYPQSNISLASSPLNPASGTFQLMVFPGLWFSHTGQVVSIEFVAEPLKQRTVTRFQVLRPYCSPSQHLVPPGCEFLQNPFACCSSVPLCNTTGGCPSGQQWCHLRESCLPVSSPCSSYAFENISSNVPPMIKPPRHIGLQPFYFLVKDLPVQVPPSSEPTHYNIHLAEEEIHVYPDDIVAIQHTSADGPPIRCQKSLDSPWRQSYMMLSGSSWWENGLTVIPAQPSWVDEVICDLRVLYSERPRSFTLSPTASTGLSASSSYAISVTVGNAVSSATSGCTVEVRTSISGLQMIYPRPVGGKIHLTVNQSALIVVKILSGANATSTWSYPVQRAAVQFQPSCPPSILNLAPGCKRDTTDTWFSFAWVSLLASSSHVLHISVSNEVSSQNLSVTLESHEEITGLEVSPSGMQRLLVDVPQTFAAHVSSGSSVVYSWIIDNQTTFTYTGQMYTVVFNRPAVYNLKVLAENPVSSMSLEVQLLADFMNPLADPQFVSLAEVMAANVPQEMSFQVKADMSIGITVRWDFGDGSPPEDHSLMPPYDQSLLQPDPSVEQVYVLDLVNHTYTQPGEYTVQVQVFNSYNKTGRSAPVRVCTPLTALNLSVTPFYPQVNQSVTLQAFPTPTAYGVQYSWNFGDGSPLAVGPESAVQHIFHSHGLYNVTLMATNALNEVTAWQLVEAEEPITGLWVTYDGPTELGLPTVLKGSISTGTGLTWTFDLGNGQVYARLSENSFSFIYEEVGNYTANITVRNQVSEEFQAITVEVYELRILGVLPSGCVVTKQAILFEAVVSRMKADLRFIWSFGDGSLPSEAEGTSSTTHTYYKPGSYLMQVTVFRLAMSASVETSVCVEDPIAFLNLTPSNVAVATGEEICFTVEIIPKPGDENCYEFLWDFSMNQDSPLSGLDNYCYVFHQDGTHHVTVTAKNNVSSSIAKGVVLAQSPVGEVLLNVDDEETGAVALNKTHLYMADTISGSDVTFQWEFGDGSPVQQGQNLSYAYKSTGQFVILVTAWNVISKKEATLEMSVVVPIKEVILSTSHNLVEVGQPITIMAKVDSQANLSFFWQVGPSDSTVEGPSTLKHVFQFPGVYNITVWAKNMVSKAQATVTVEVFERISGLEIFSSDLIEGRYITVDNEVLLKAQISRGSKVTFEWTITHGGNNTLRSQGDFYRHVADKAEDLLVKLKAQNPLHSVIKIIELRAVELVAGVKVSTVLESVEMGVPVEISVSVVSGTDLQYTWYVEDDQPPVTTNISYLTHAYRSTGLVLINVTVSNVLGFSVGSTELHVQEAISGLDFQIPGSLYPFYVETNISIKLHGYAAKGTDLRWEWYVYGDGPPVCLLGQETNFSFQEASTYQVSLNVSNDVSWEEVSHNVVAQDAIYGLTISANQSVVCAGEPVLFTLNALRGTDIRYSLQFPSFTIALDRSENTFETSALSPGYHVVVAKAENNVSVQLEQAELKVVEKISGLQIANCCSQVLEANKEVLFYAQVTNGSHLSYQWCFQMLGYPDFKAVGQNIIYAAPNDGTLVVTVVATNDFCSLSLNKSMKVQSLVLQAELYTDMTDTFTDQAVTFWVLPRRDGDLYYQWNFGDSGKVVVSQNDTATYSYRAPGTFQVKVKVFNNISSFIVTRAINVQRLQCGIPKVQLIQKQTTILKSRSNYFEARLDLQGCTAYRATYLWEAFQSPDCQNDQVSLGSCDVSTPLLILPKLSLDLGAYCLKFTATLQGTPLQSQDSLNITVVQSPLVALIKGGSQIVWSVKQDLLLDGTDSYDPDVRAGEDGSLIYHWECVVQERQQDNPKQMAPFFPCSSFSPTNTSLLLIPNVMLIHQAAYVFTLTIFKPGKQAASSSQTVTTLAGKVLPVTIECHSCNVLSSYSVSQSIQVTLSGKCKDCSNTSLYQWRVKSSDSELLVLDNSTTTTGPFFPDLVILQGVLRDGVNYTFTLTVQDRVYDQRGFASITLVSNYPPNGGTCTLEPDSIIYLLETPVTYICTGWTDEDDPLAQLIFTLVAEICQEDPWACHTFMLYRGTNPTFTTLVPLGSAADETTINIVIHVEDSLGSSTVALNRTLTVSLPLLLSGFQDLTDWLKNKSQSELWGVVQQGNPQEVIPYSIALISALNKKTSMTEDDLGKRISIRSNITKALTSLNISTAQDVTQLSAALAQCVAFPSEFVCDECQRKTLEVTKKMISILGDNMKVGDVTPTSTGTSILQILGGSMAAVNFNSSNQTSSSISEHTITAYMLTGTLMKTLMRSRMCGEGALSIQVPKIKVTGQQTSPANILCTKHFSSCHFYIPQVLSHHLQNAGALQILMTMDINLFSSSNNHSISTSLAAMEFATPDGHSIPISNLSNEDAIQVKLSRQSPTENRSTTVEIPPRRSVNFTIGAVNSDPHAGLYISFNFTLQASTKESNGSLAIFIDDSPGACESQNVFVVKISVSSRMPAEHTVFFSPLTNDTTKVYYVNVSSHLMEAHVQASVCVFTSLCHFFDLTDKRWSSTGLQPMAAASPSKAHCLTQHLTLFGASLFVFPDAVIFLPPADVPARNNVVAITCAILWTIYLAVLLIAHKLDDIDVTHVGVIPLCGQSGRYRYQVMVKTGWTKGSGTSAHVGISLYGLNKSGSRHLDKEGAFQRNGLDVFQIETDANLGEIWKIRIWHDNTGMDPSWYLQYVIVWDRQTDNMYFFLVDDWLSVENEKNEGLVEKEVLAACPQELRTFNRIFCAQLVRGISDRHIWVSVWDRPPRSRFTRVQRVTCCNVLLFLYLGAGAMWYGAVGEKGTRDPVSARAPVNAESIAVGMTVAILALPVYLFLCFLFRRTRSKVTVEDSELPPAEPQTVEMEVYLEHSELGSSSFLSLPGGLDSIMDGSLDTLASLGSKKLESGLGNAAKQDNESFAKRWPSCDSIFDIPDLLSGEPAASRSHILKRKKALLKLGIESPSGSDDDPLSFSLSGSDDTPSFRQCHLTVSEEDLMRAIAAEEMTDRESSGRVTSDSGRFSPRLDTDFSDALESSCSGWSDLSDERKMYKKHLSKSPSYISGFSSAASFRSSPELNPQPTSSFSSRIGVPRRPPAFLLPNWVLVAAYLLAMGVMVGGTSVTVLYGLTFNSSVVLLWMISSFSAFLTSALLVEPIKVVLEALFLALVLKPVDPDDGDTLVEEPLIKKAFERIGKVRAPYGYALLHAKEEARKVRALHTLMKKCVIHLLFLLVVLLVNYQGGTHDSSGRQLHATVRRTLVSSEHEDVGFATVRSTGDVWRWMDSLLIPHLYKNPAFSLLGVPRLRQLCFQNGCYFGEGEQSHGRNKTFSSEDMHRGTSERPPCSSPGSAGFWYWGQFGVYNDGGESVELGESDKETEEILIRLQRASWINSRTKVLFVEFTQYHQDTGQLVTVTMTLEWPEFGPPASSDSIQLLHVYQSGSVLDLLYASMVMLLVFGVCFLTSELWAVYRERGWYFQQGRRYLQVVIILLSLGIAGFYFAYISFLKSQLQCHRSRPNGFTDFRRVAQLFDVASSLSAILLTILTLKIARQLRFVRKWSVFGKAVQQAWWELFMASVQLLFLLGVFAQSGYLLFSTTLEEFQTFSHTYLWLVSMLRGRAQLGTMIHKHPLFGPSYILSYVVCIIWVFGRLFGAVVICCYKMVQTEQYRPALEPQDYEMVEFFIKRFKLWMGISKTKEFRHKVKFEGIESLPSRSSQTSKTSPTLTDTSEEPRTGSAISSGSEDSILLESSQSAAYDVQVYLERLLPTVNSLLTQFDRVNKVTDDLLEIESDLQRVQRMATEKRRKRRGRQRTRNEERPPSVSIPSPSPSPATFSSRAPFQFPRSHTTFPESPLLRPLPLQQQTGSSSGIENCRDALVPPSPSSAAAESRLGRAPRRRAWYSGPPLSADFSQRTLPTVVNKDGDRPKSEEGKGRRNVDCAPVKRRAWHNEGS</sequence>
<keyword evidence="10" id="KW-1015">Disulfide bond</keyword>
<dbReference type="InterPro" id="IPR013783">
    <property type="entry name" value="Ig-like_fold"/>
</dbReference>
<feature type="region of interest" description="Disordered" evidence="14">
    <location>
        <begin position="3447"/>
        <end position="3470"/>
    </location>
</feature>
<dbReference type="InterPro" id="IPR001024">
    <property type="entry name" value="PLAT/LH2_dom"/>
</dbReference>
<feature type="domain" description="PKD" evidence="18">
    <location>
        <begin position="779"/>
        <end position="854"/>
    </location>
</feature>
<dbReference type="Pfam" id="PF08016">
    <property type="entry name" value="PKD_channel"/>
    <property type="match status" value="1"/>
</dbReference>
<feature type="domain" description="PKD" evidence="18">
    <location>
        <begin position="660"/>
        <end position="768"/>
    </location>
</feature>
<dbReference type="GO" id="GO:0005929">
    <property type="term" value="C:cilium"/>
    <property type="evidence" value="ECO:0007669"/>
    <property type="project" value="UniProtKB-SubCell"/>
</dbReference>
<dbReference type="PRINTS" id="PR00500">
    <property type="entry name" value="POLYCYSTIN1"/>
</dbReference>
<evidence type="ECO:0000259" key="17">
    <source>
        <dbReference type="PROSITE" id="PS50041"/>
    </source>
</evidence>
<feature type="compositionally biased region" description="Low complexity" evidence="14">
    <location>
        <begin position="3979"/>
        <end position="3989"/>
    </location>
</feature>
<feature type="transmembrane region" description="Helical" evidence="15">
    <location>
        <begin position="3262"/>
        <end position="3281"/>
    </location>
</feature>